<comment type="caution">
    <text evidence="2">The sequence shown here is derived from an EMBL/GenBank/DDBJ whole genome shotgun (WGS) entry which is preliminary data.</text>
</comment>
<dbReference type="AlphaFoldDB" id="A0A5N6L757"/>
<keyword evidence="3" id="KW-1185">Reference proteome</keyword>
<protein>
    <submittedName>
        <fullName evidence="2">Uncharacterized protein</fullName>
    </submittedName>
</protein>
<dbReference type="EMBL" id="VIBQ01001216">
    <property type="protein sequence ID" value="KAC5844358.1"/>
    <property type="molecule type" value="Genomic_DNA"/>
</dbReference>
<accession>A0A5N6L757</accession>
<sequence>MCRKAASATTPSQPPSNRPESAQKPGWSFAHLILSFVIGYIARDCPTVINGYMKAYGYWGDEDTAEIASNPKVVDSQETFTLDYEKMERALKANIYWDRDPGAYFKSPAAGTVSNSNRKRRR</sequence>
<proteinExistence type="predicted"/>
<organism evidence="2 3">
    <name type="scientific">Carpinus fangiana</name>
    <dbReference type="NCBI Taxonomy" id="176857"/>
    <lineage>
        <taxon>Eukaryota</taxon>
        <taxon>Viridiplantae</taxon>
        <taxon>Streptophyta</taxon>
        <taxon>Embryophyta</taxon>
        <taxon>Tracheophyta</taxon>
        <taxon>Spermatophyta</taxon>
        <taxon>Magnoliopsida</taxon>
        <taxon>eudicotyledons</taxon>
        <taxon>Gunneridae</taxon>
        <taxon>Pentapetalae</taxon>
        <taxon>rosids</taxon>
        <taxon>fabids</taxon>
        <taxon>Fagales</taxon>
        <taxon>Betulaceae</taxon>
        <taxon>Carpinus</taxon>
    </lineage>
</organism>
<evidence type="ECO:0000313" key="2">
    <source>
        <dbReference type="EMBL" id="KAC5844358.1"/>
    </source>
</evidence>
<evidence type="ECO:0000256" key="1">
    <source>
        <dbReference type="SAM" id="MobiDB-lite"/>
    </source>
</evidence>
<dbReference type="Proteomes" id="UP000327013">
    <property type="component" value="Unassembled WGS sequence"/>
</dbReference>
<gene>
    <name evidence="2" type="ORF">FH972_027240</name>
</gene>
<feature type="region of interest" description="Disordered" evidence="1">
    <location>
        <begin position="1"/>
        <end position="23"/>
    </location>
</feature>
<reference evidence="2 3" key="1">
    <citation type="submission" date="2019-06" db="EMBL/GenBank/DDBJ databases">
        <title>A chromosomal-level reference genome of Carpinus fangiana (Coryloideae, Betulaceae).</title>
        <authorList>
            <person name="Yang X."/>
            <person name="Wang Z."/>
            <person name="Zhang L."/>
            <person name="Hao G."/>
            <person name="Liu J."/>
            <person name="Yang Y."/>
        </authorList>
    </citation>
    <scope>NUCLEOTIDE SEQUENCE [LARGE SCALE GENOMIC DNA]</scope>
    <source>
        <strain evidence="2">Cfa_2016G</strain>
        <tissue evidence="2">Leaf</tissue>
    </source>
</reference>
<feature type="region of interest" description="Disordered" evidence="1">
    <location>
        <begin position="101"/>
        <end position="122"/>
    </location>
</feature>
<name>A0A5N6L757_9ROSI</name>
<evidence type="ECO:0000313" key="3">
    <source>
        <dbReference type="Proteomes" id="UP000327013"/>
    </source>
</evidence>